<keyword evidence="3" id="KW-0175">Coiled coil</keyword>
<name>A0ABU1VUF9_9GAMM</name>
<keyword evidence="6" id="KW-1185">Reference proteome</keyword>
<feature type="coiled-coil region" evidence="3">
    <location>
        <begin position="175"/>
        <end position="205"/>
    </location>
</feature>
<dbReference type="InterPro" id="IPR029016">
    <property type="entry name" value="GAF-like_dom_sf"/>
</dbReference>
<dbReference type="Gene3D" id="3.30.70.270">
    <property type="match status" value="1"/>
</dbReference>
<evidence type="ECO:0000256" key="2">
    <source>
        <dbReference type="ARBA" id="ARBA00034247"/>
    </source>
</evidence>
<dbReference type="SUPFAM" id="SSF55073">
    <property type="entry name" value="Nucleotide cyclase"/>
    <property type="match status" value="1"/>
</dbReference>
<dbReference type="SUPFAM" id="SSF55781">
    <property type="entry name" value="GAF domain-like"/>
    <property type="match status" value="1"/>
</dbReference>
<dbReference type="PANTHER" id="PTHR45138">
    <property type="entry name" value="REGULATORY COMPONENTS OF SENSORY TRANSDUCTION SYSTEM"/>
    <property type="match status" value="1"/>
</dbReference>
<feature type="domain" description="GGDEF" evidence="4">
    <location>
        <begin position="233"/>
        <end position="361"/>
    </location>
</feature>
<evidence type="ECO:0000259" key="4">
    <source>
        <dbReference type="PROSITE" id="PS50887"/>
    </source>
</evidence>
<gene>
    <name evidence="5" type="ORF">J2X04_003149</name>
</gene>
<dbReference type="InterPro" id="IPR029787">
    <property type="entry name" value="Nucleotide_cyclase"/>
</dbReference>
<sequence length="370" mass="40611">MSVRVPTQTIDSEAARQAALDTYAIVDSGPEQAFDDIVRLAVMLCGVYAASISLIDRDRVWFKAQIGVDQPQVSRELSLCNHAIDQPGRTLVIDDLDIDPIPAAKRRRLGGLPPRFYAGVPLLSPDGYPLGTLSVADTVPRHLAAAQVEGLELLARQTQHLLELRRLMLEQGQLLNAREAAAQRAEQARAELQRRHEELQQSATRDPLTGLLNRAAMEEVLAETLSRDPTERPPYTLLLLDIDHFKMVNDVHGHLAGDQALRAVAQAVLTSIRKSDIAVRFGGEEIVVYLPGTALDGATEVAQRIREQVARAPLRFPITVSVGIAAGDPTRDRPEQTFDRADQALYRAKAGGRDRVVVDDTPLFTSINPD</sequence>
<dbReference type="SMART" id="SM00267">
    <property type="entry name" value="GGDEF"/>
    <property type="match status" value="1"/>
</dbReference>
<dbReference type="CDD" id="cd01949">
    <property type="entry name" value="GGDEF"/>
    <property type="match status" value="1"/>
</dbReference>
<reference evidence="5 6" key="1">
    <citation type="submission" date="2023-07" db="EMBL/GenBank/DDBJ databases">
        <title>Sorghum-associated microbial communities from plants grown in Nebraska, USA.</title>
        <authorList>
            <person name="Schachtman D."/>
        </authorList>
    </citation>
    <scope>NUCLEOTIDE SEQUENCE [LARGE SCALE GENOMIC DNA]</scope>
    <source>
        <strain evidence="5 6">BE187</strain>
    </source>
</reference>
<proteinExistence type="predicted"/>
<evidence type="ECO:0000313" key="6">
    <source>
        <dbReference type="Proteomes" id="UP001267878"/>
    </source>
</evidence>
<dbReference type="PANTHER" id="PTHR45138:SF9">
    <property type="entry name" value="DIGUANYLATE CYCLASE DGCM-RELATED"/>
    <property type="match status" value="1"/>
</dbReference>
<evidence type="ECO:0000256" key="3">
    <source>
        <dbReference type="SAM" id="Coils"/>
    </source>
</evidence>
<comment type="caution">
    <text evidence="5">The sequence shown here is derived from an EMBL/GenBank/DDBJ whole genome shotgun (WGS) entry which is preliminary data.</text>
</comment>
<dbReference type="RefSeq" id="WP_310055943.1">
    <property type="nucleotide sequence ID" value="NZ_JAVDVW010000002.1"/>
</dbReference>
<dbReference type="EC" id="2.7.7.65" evidence="1"/>
<dbReference type="Proteomes" id="UP001267878">
    <property type="component" value="Unassembled WGS sequence"/>
</dbReference>
<protein>
    <recommendedName>
        <fullName evidence="1">diguanylate cyclase</fullName>
        <ecNumber evidence="1">2.7.7.65</ecNumber>
    </recommendedName>
</protein>
<dbReference type="EMBL" id="JAVDVW010000002">
    <property type="protein sequence ID" value="MDR7100768.1"/>
    <property type="molecule type" value="Genomic_DNA"/>
</dbReference>
<organism evidence="5 6">
    <name type="scientific">Agrilutibacter niabensis</name>
    <dbReference type="NCBI Taxonomy" id="380628"/>
    <lineage>
        <taxon>Bacteria</taxon>
        <taxon>Pseudomonadati</taxon>
        <taxon>Pseudomonadota</taxon>
        <taxon>Gammaproteobacteria</taxon>
        <taxon>Lysobacterales</taxon>
        <taxon>Lysobacteraceae</taxon>
        <taxon>Agrilutibacter</taxon>
    </lineage>
</organism>
<dbReference type="PROSITE" id="PS50887">
    <property type="entry name" value="GGDEF"/>
    <property type="match status" value="1"/>
</dbReference>
<dbReference type="Gene3D" id="3.30.450.40">
    <property type="match status" value="1"/>
</dbReference>
<dbReference type="Pfam" id="PF01590">
    <property type="entry name" value="GAF"/>
    <property type="match status" value="1"/>
</dbReference>
<comment type="catalytic activity">
    <reaction evidence="2">
        <text>2 GTP = 3',3'-c-di-GMP + 2 diphosphate</text>
        <dbReference type="Rhea" id="RHEA:24898"/>
        <dbReference type="ChEBI" id="CHEBI:33019"/>
        <dbReference type="ChEBI" id="CHEBI:37565"/>
        <dbReference type="ChEBI" id="CHEBI:58805"/>
        <dbReference type="EC" id="2.7.7.65"/>
    </reaction>
</comment>
<dbReference type="NCBIfam" id="TIGR00254">
    <property type="entry name" value="GGDEF"/>
    <property type="match status" value="1"/>
</dbReference>
<dbReference type="SMART" id="SM00065">
    <property type="entry name" value="GAF"/>
    <property type="match status" value="1"/>
</dbReference>
<evidence type="ECO:0000256" key="1">
    <source>
        <dbReference type="ARBA" id="ARBA00012528"/>
    </source>
</evidence>
<accession>A0ABU1VUF9</accession>
<dbReference type="Pfam" id="PF00990">
    <property type="entry name" value="GGDEF"/>
    <property type="match status" value="1"/>
</dbReference>
<dbReference type="InterPro" id="IPR000160">
    <property type="entry name" value="GGDEF_dom"/>
</dbReference>
<dbReference type="InterPro" id="IPR043128">
    <property type="entry name" value="Rev_trsase/Diguanyl_cyclase"/>
</dbReference>
<dbReference type="InterPro" id="IPR050469">
    <property type="entry name" value="Diguanylate_Cyclase"/>
</dbReference>
<evidence type="ECO:0000313" key="5">
    <source>
        <dbReference type="EMBL" id="MDR7100768.1"/>
    </source>
</evidence>
<dbReference type="InterPro" id="IPR003018">
    <property type="entry name" value="GAF"/>
</dbReference>